<reference evidence="2" key="2">
    <citation type="submission" date="2016-02" db="EMBL/GenBank/DDBJ databases">
        <title>Draft genome sequence of five rapidly growing Mycobacterium species.</title>
        <authorList>
            <person name="Katahira K."/>
            <person name="Gotou Y."/>
            <person name="Iida K."/>
            <person name="Ogura Y."/>
            <person name="Hayashi T."/>
        </authorList>
    </citation>
    <scope>NUCLEOTIDE SEQUENCE [LARGE SCALE GENOMIC DNA]</scope>
    <source>
        <strain evidence="2">JCM6368</strain>
    </source>
</reference>
<dbReference type="RefSeq" id="WP_061265137.1">
    <property type="nucleotide sequence ID" value="NZ_BCSZ01000055.1"/>
</dbReference>
<dbReference type="Gene3D" id="1.10.10.1120">
    <property type="entry name" value="Lysin B, C-terminal linker domain"/>
    <property type="match status" value="1"/>
</dbReference>
<sequence>MIGPDGKWIGYGVGDSDDLTLPRTAENWHAVTLINQKLHDRFDWARAMGVTPGPVYTEVTGRAMVEFCNRVGIAPILDVNGYGVANLAMRKRLTSYPAPQPILPVMVTVEGHRSNMYAGPAADTATQLEAEGVCVHQPTGYKNSTVPFDNLNGVRALAENVGSTVLPSGKPFPAGTPWSMGLFSQGGIIGFDFYVDYLQEGQPLHWRLTDLVGVLAYGPPCRQTDSIAPWARSWIKTAGTHGLDPYRRFGLPGFPVKPDFWMDVYREGDIFAQNGDDLASRIKAAVYQAIARGDVFSNPYSLAVEIANVFRVPVSEVIGIVMAIVSGVGFLATGDKNPHYSPYDISGGKAWMRQQLTAAAPAAA</sequence>
<name>A0A100WVU5_MYCFO</name>
<dbReference type="Proteomes" id="UP000069705">
    <property type="component" value="Unassembled WGS sequence"/>
</dbReference>
<dbReference type="InterPro" id="IPR029058">
    <property type="entry name" value="AB_hydrolase_fold"/>
</dbReference>
<dbReference type="EMBL" id="BCSZ01000055">
    <property type="protein sequence ID" value="GAT05325.1"/>
    <property type="molecule type" value="Genomic_DNA"/>
</dbReference>
<protein>
    <submittedName>
        <fullName evidence="1">Gp47</fullName>
    </submittedName>
</protein>
<reference evidence="1 2" key="1">
    <citation type="journal article" date="2016" name="Genome Announc.">
        <title>Draft Genome Sequences of Five Rapidly Growing Mycobacterium Species, M. thermoresistibile, M. fortuitum subsp. acetamidolyticum, M. canariasense, M. brisbanense, and M. novocastrense.</title>
        <authorList>
            <person name="Katahira K."/>
            <person name="Ogura Y."/>
            <person name="Gotoh Y."/>
            <person name="Hayashi T."/>
        </authorList>
    </citation>
    <scope>NUCLEOTIDE SEQUENCE [LARGE SCALE GENOMIC DNA]</scope>
    <source>
        <strain evidence="1 2">JCM6368</strain>
    </source>
</reference>
<evidence type="ECO:0000313" key="2">
    <source>
        <dbReference type="Proteomes" id="UP000069705"/>
    </source>
</evidence>
<organism evidence="1 2">
    <name type="scientific">Mycolicibacterium fortuitum subsp. acetamidolyticum</name>
    <dbReference type="NCBI Taxonomy" id="144550"/>
    <lineage>
        <taxon>Bacteria</taxon>
        <taxon>Bacillati</taxon>
        <taxon>Actinomycetota</taxon>
        <taxon>Actinomycetes</taxon>
        <taxon>Mycobacteriales</taxon>
        <taxon>Mycobacteriaceae</taxon>
        <taxon>Mycolicibacterium</taxon>
    </lineage>
</organism>
<comment type="caution">
    <text evidence="1">The sequence shown here is derived from an EMBL/GenBank/DDBJ whole genome shotgun (WGS) entry which is preliminary data.</text>
</comment>
<proteinExistence type="predicted"/>
<dbReference type="AlphaFoldDB" id="A0A100WVU5"/>
<gene>
    <name evidence="1" type="ORF">RMCFA_5436</name>
</gene>
<evidence type="ECO:0000313" key="1">
    <source>
        <dbReference type="EMBL" id="GAT05325.1"/>
    </source>
</evidence>
<dbReference type="InterPro" id="IPR041855">
    <property type="entry name" value="Lysin_B_C_ter"/>
</dbReference>
<accession>A0A100WVU5</accession>
<dbReference type="Gene3D" id="3.40.50.1820">
    <property type="entry name" value="alpha/beta hydrolase"/>
    <property type="match status" value="1"/>
</dbReference>